<dbReference type="PROSITE" id="PS50812">
    <property type="entry name" value="PWWP"/>
    <property type="match status" value="1"/>
</dbReference>
<dbReference type="Gene3D" id="2.30.30.140">
    <property type="match status" value="1"/>
</dbReference>
<dbReference type="Proteomes" id="UP000799779">
    <property type="component" value="Unassembled WGS sequence"/>
</dbReference>
<keyword evidence="1" id="KW-0175">Coiled coil</keyword>
<dbReference type="EMBL" id="ML977584">
    <property type="protein sequence ID" value="KAF2001179.1"/>
    <property type="molecule type" value="Genomic_DNA"/>
</dbReference>
<dbReference type="SUPFAM" id="SSF63748">
    <property type="entry name" value="Tudor/PWWP/MBT"/>
    <property type="match status" value="1"/>
</dbReference>
<dbReference type="PANTHER" id="PTHR22910:SF6">
    <property type="entry name" value="PROTEIN MGARP"/>
    <property type="match status" value="1"/>
</dbReference>
<evidence type="ECO:0000313" key="4">
    <source>
        <dbReference type="EMBL" id="KAF2001179.1"/>
    </source>
</evidence>
<feature type="region of interest" description="Disordered" evidence="2">
    <location>
        <begin position="484"/>
        <end position="567"/>
    </location>
</feature>
<feature type="compositionally biased region" description="Basic and acidic residues" evidence="2">
    <location>
        <begin position="538"/>
        <end position="550"/>
    </location>
</feature>
<protein>
    <recommendedName>
        <fullName evidence="3">PWWP domain-containing protein</fullName>
    </recommendedName>
</protein>
<dbReference type="PANTHER" id="PTHR22910">
    <property type="entry name" value="PROTEIN MGARP"/>
    <property type="match status" value="1"/>
</dbReference>
<feature type="region of interest" description="Disordered" evidence="2">
    <location>
        <begin position="296"/>
        <end position="387"/>
    </location>
</feature>
<evidence type="ECO:0000259" key="3">
    <source>
        <dbReference type="PROSITE" id="PS50812"/>
    </source>
</evidence>
<feature type="compositionally biased region" description="Basic and acidic residues" evidence="2">
    <location>
        <begin position="498"/>
        <end position="507"/>
    </location>
</feature>
<dbReference type="OrthoDB" id="62853at2759"/>
<sequence length="567" mass="61747">MAEEASKTTPVDVTEAIEETTRPATGSEASGVAEAKPVDSGDLATTTGEAVTDPKPTTTENDSTVESKTTADATADADTTIEKEGATADVTNDTPASKKVANGRRKSGAGIPEHKKKTPKGKKAAAELHLDVKPGDFWFVALRGYPPWPVVVCDEEMLPETLLSKRPVSAMRIDGTYRGDFQDNGKNAKDRRYPIMFMGTNEFAWQVNTDLNPLDVEEVKAEVLKGNTTKKTKALWQAYEIAAEGHDLPWFKDMLEAHEKATQADADEKAAVEAKKLEKKEKAAARKSIAVEETSDVEMGDAAGDEAASAKKAKPSKKRKAREGDDVESDKPAKTPKVKLTNKAKDASAAKPKKEPKPKKPKTPSDSEAEPVKVEEPQLTPAERLEKREKSVLYLRHRLQKGFLARDQAPKEEEMHNMSDYLKQLEELKELEAEIIKKTKVHKVLRAIIKLSNIPKDEEYFFKKRANDILNLWNGQLSADVEPTVEASASAEPATNGVKHDEEKKSEAVASPTEKTTEPSTAPEPAKTDGEGDVPMVEAKEDASTAKEDAELAAETTSVTEAVTGPV</sequence>
<reference evidence="4" key="1">
    <citation type="journal article" date="2020" name="Stud. Mycol.">
        <title>101 Dothideomycetes genomes: a test case for predicting lifestyles and emergence of pathogens.</title>
        <authorList>
            <person name="Haridas S."/>
            <person name="Albert R."/>
            <person name="Binder M."/>
            <person name="Bloem J."/>
            <person name="Labutti K."/>
            <person name="Salamov A."/>
            <person name="Andreopoulos B."/>
            <person name="Baker S."/>
            <person name="Barry K."/>
            <person name="Bills G."/>
            <person name="Bluhm B."/>
            <person name="Cannon C."/>
            <person name="Castanera R."/>
            <person name="Culley D."/>
            <person name="Daum C."/>
            <person name="Ezra D."/>
            <person name="Gonzalez J."/>
            <person name="Henrissat B."/>
            <person name="Kuo A."/>
            <person name="Liang C."/>
            <person name="Lipzen A."/>
            <person name="Lutzoni F."/>
            <person name="Magnuson J."/>
            <person name="Mondo S."/>
            <person name="Nolan M."/>
            <person name="Ohm R."/>
            <person name="Pangilinan J."/>
            <person name="Park H.-J."/>
            <person name="Ramirez L."/>
            <person name="Alfaro M."/>
            <person name="Sun H."/>
            <person name="Tritt A."/>
            <person name="Yoshinaga Y."/>
            <person name="Zwiers L.-H."/>
            <person name="Turgeon B."/>
            <person name="Goodwin S."/>
            <person name="Spatafora J."/>
            <person name="Crous P."/>
            <person name="Grigoriev I."/>
        </authorList>
    </citation>
    <scope>NUCLEOTIDE SEQUENCE</scope>
    <source>
        <strain evidence="4">CBS 123094</strain>
    </source>
</reference>
<gene>
    <name evidence="4" type="ORF">P154DRAFT_173054</name>
</gene>
<feature type="compositionally biased region" description="Low complexity" evidence="2">
    <location>
        <begin position="553"/>
        <end position="567"/>
    </location>
</feature>
<feature type="region of interest" description="Disordered" evidence="2">
    <location>
        <begin position="1"/>
        <end position="124"/>
    </location>
</feature>
<evidence type="ECO:0000256" key="1">
    <source>
        <dbReference type="SAM" id="Coils"/>
    </source>
</evidence>
<proteinExistence type="predicted"/>
<keyword evidence="5" id="KW-1185">Reference proteome</keyword>
<accession>A0A6A5WK45</accession>
<feature type="coiled-coil region" evidence="1">
    <location>
        <begin position="411"/>
        <end position="438"/>
    </location>
</feature>
<dbReference type="InterPro" id="IPR000313">
    <property type="entry name" value="PWWP_dom"/>
</dbReference>
<organism evidence="4 5">
    <name type="scientific">Amniculicola lignicola CBS 123094</name>
    <dbReference type="NCBI Taxonomy" id="1392246"/>
    <lineage>
        <taxon>Eukaryota</taxon>
        <taxon>Fungi</taxon>
        <taxon>Dikarya</taxon>
        <taxon>Ascomycota</taxon>
        <taxon>Pezizomycotina</taxon>
        <taxon>Dothideomycetes</taxon>
        <taxon>Pleosporomycetidae</taxon>
        <taxon>Pleosporales</taxon>
        <taxon>Amniculicolaceae</taxon>
        <taxon>Amniculicola</taxon>
    </lineage>
</organism>
<feature type="compositionally biased region" description="Basic residues" evidence="2">
    <location>
        <begin position="114"/>
        <end position="123"/>
    </location>
</feature>
<feature type="compositionally biased region" description="Polar residues" evidence="2">
    <location>
        <begin position="43"/>
        <end position="68"/>
    </location>
</feature>
<dbReference type="Pfam" id="PF00855">
    <property type="entry name" value="PWWP"/>
    <property type="match status" value="1"/>
</dbReference>
<feature type="compositionally biased region" description="Basic and acidic residues" evidence="2">
    <location>
        <begin position="343"/>
        <end position="355"/>
    </location>
</feature>
<dbReference type="GO" id="GO:0005739">
    <property type="term" value="C:mitochondrion"/>
    <property type="evidence" value="ECO:0007669"/>
    <property type="project" value="InterPro"/>
</dbReference>
<feature type="domain" description="PWWP" evidence="3">
    <location>
        <begin position="134"/>
        <end position="205"/>
    </location>
</feature>
<dbReference type="AlphaFoldDB" id="A0A6A5WK45"/>
<name>A0A6A5WK45_9PLEO</name>
<dbReference type="SMART" id="SM00293">
    <property type="entry name" value="PWWP"/>
    <property type="match status" value="1"/>
</dbReference>
<feature type="compositionally biased region" description="Basic residues" evidence="2">
    <location>
        <begin position="311"/>
        <end position="321"/>
    </location>
</feature>
<dbReference type="InterPro" id="IPR026093">
    <property type="entry name" value="MGARP"/>
</dbReference>
<evidence type="ECO:0000256" key="2">
    <source>
        <dbReference type="SAM" id="MobiDB-lite"/>
    </source>
</evidence>
<evidence type="ECO:0000313" key="5">
    <source>
        <dbReference type="Proteomes" id="UP000799779"/>
    </source>
</evidence>